<dbReference type="InterPro" id="IPR039653">
    <property type="entry name" value="Prenyltransferase"/>
</dbReference>
<dbReference type="GO" id="GO:0005743">
    <property type="term" value="C:mitochondrial inner membrane"/>
    <property type="evidence" value="ECO:0007669"/>
    <property type="project" value="TreeGrafter"/>
</dbReference>
<evidence type="ECO:0000256" key="2">
    <source>
        <dbReference type="ARBA" id="ARBA00004141"/>
    </source>
</evidence>
<evidence type="ECO:0000256" key="5">
    <source>
        <dbReference type="ARBA" id="ARBA00022692"/>
    </source>
</evidence>
<sequence>YFQLTRLHKFPAGSNLVFWPGAWGVTLSACRVGMPAKQVFIQIGMYLLGSTLRHSAACVWNDICDREFDRQVVGFLILDPLYPLMKRWTHWPQAFLGLAMTWALPTAWVSINGFHVVSIPLVLLVGGTSWTIYYDTIYACQDRRDDIKAGIKSTAVLFGEYIRPIVFTFAVGFIASLTYGGVATGAGAPYFIITVIITSVELVWQMVALDFDNGVQCWTIFKINGNLVGATVWIGTFVDYLVRVRSCPSWAL</sequence>
<comment type="similarity">
    <text evidence="3">Belongs to the UbiA prenyltransferase family.</text>
</comment>
<dbReference type="GO" id="GO:0016765">
    <property type="term" value="F:transferase activity, transferring alkyl or aryl (other than methyl) groups"/>
    <property type="evidence" value="ECO:0007669"/>
    <property type="project" value="InterPro"/>
</dbReference>
<dbReference type="Gene3D" id="1.10.357.140">
    <property type="entry name" value="UbiA prenyltransferase"/>
    <property type="match status" value="2"/>
</dbReference>
<feature type="transmembrane region" description="Helical" evidence="8">
    <location>
        <begin position="117"/>
        <end position="140"/>
    </location>
</feature>
<feature type="transmembrane region" description="Helical" evidence="8">
    <location>
        <begin position="188"/>
        <end position="211"/>
    </location>
</feature>
<dbReference type="Gene3D" id="1.20.120.1780">
    <property type="entry name" value="UbiA prenyltransferase"/>
    <property type="match status" value="1"/>
</dbReference>
<keyword evidence="4" id="KW-0808">Transferase</keyword>
<dbReference type="AlphaFoldDB" id="A0A0C3S2I8"/>
<accession>A0A0C3S2I8</accession>
<dbReference type="OrthoDB" id="18170at2759"/>
<evidence type="ECO:0000256" key="4">
    <source>
        <dbReference type="ARBA" id="ARBA00022679"/>
    </source>
</evidence>
<dbReference type="InterPro" id="IPR000537">
    <property type="entry name" value="UbiA_prenyltransferase"/>
</dbReference>
<dbReference type="GO" id="GO:0006744">
    <property type="term" value="P:ubiquinone biosynthetic process"/>
    <property type="evidence" value="ECO:0007669"/>
    <property type="project" value="TreeGrafter"/>
</dbReference>
<keyword evidence="7 8" id="KW-0472">Membrane</keyword>
<feature type="transmembrane region" description="Helical" evidence="8">
    <location>
        <begin position="161"/>
        <end position="182"/>
    </location>
</feature>
<evidence type="ECO:0000256" key="8">
    <source>
        <dbReference type="SAM" id="Phobius"/>
    </source>
</evidence>
<evidence type="ECO:0000256" key="7">
    <source>
        <dbReference type="ARBA" id="ARBA00023136"/>
    </source>
</evidence>
<proteinExistence type="inferred from homology"/>
<reference evidence="9 10" key="1">
    <citation type="journal article" date="2014" name="PLoS Genet.">
        <title>Analysis of the Phlebiopsis gigantea genome, transcriptome and secretome provides insight into its pioneer colonization strategies of wood.</title>
        <authorList>
            <person name="Hori C."/>
            <person name="Ishida T."/>
            <person name="Igarashi K."/>
            <person name="Samejima M."/>
            <person name="Suzuki H."/>
            <person name="Master E."/>
            <person name="Ferreira P."/>
            <person name="Ruiz-Duenas F.J."/>
            <person name="Held B."/>
            <person name="Canessa P."/>
            <person name="Larrondo L.F."/>
            <person name="Schmoll M."/>
            <person name="Druzhinina I.S."/>
            <person name="Kubicek C.P."/>
            <person name="Gaskell J.A."/>
            <person name="Kersten P."/>
            <person name="St John F."/>
            <person name="Glasner J."/>
            <person name="Sabat G."/>
            <person name="Splinter BonDurant S."/>
            <person name="Syed K."/>
            <person name="Yadav J."/>
            <person name="Mgbeahuruike A.C."/>
            <person name="Kovalchuk A."/>
            <person name="Asiegbu F.O."/>
            <person name="Lackner G."/>
            <person name="Hoffmeister D."/>
            <person name="Rencoret J."/>
            <person name="Gutierrez A."/>
            <person name="Sun H."/>
            <person name="Lindquist E."/>
            <person name="Barry K."/>
            <person name="Riley R."/>
            <person name="Grigoriev I.V."/>
            <person name="Henrissat B."/>
            <person name="Kues U."/>
            <person name="Berka R.M."/>
            <person name="Martinez A.T."/>
            <person name="Covert S.F."/>
            <person name="Blanchette R.A."/>
            <person name="Cullen D."/>
        </authorList>
    </citation>
    <scope>NUCLEOTIDE SEQUENCE [LARGE SCALE GENOMIC DNA]</scope>
    <source>
        <strain evidence="9 10">11061_1 CR5-6</strain>
    </source>
</reference>
<gene>
    <name evidence="9" type="ORF">PHLGIDRAFT_76947</name>
</gene>
<dbReference type="PANTHER" id="PTHR11048:SF28">
    <property type="entry name" value="4-HYDROXYBENZOATE POLYPRENYLTRANSFERASE, MITOCHONDRIAL"/>
    <property type="match status" value="1"/>
</dbReference>
<dbReference type="STRING" id="745531.A0A0C3S2I8"/>
<dbReference type="FunFam" id="1.20.120.1780:FF:000001">
    <property type="entry name" value="4-hydroxybenzoate octaprenyltransferase"/>
    <property type="match status" value="1"/>
</dbReference>
<dbReference type="PANTHER" id="PTHR11048">
    <property type="entry name" value="PRENYLTRANSFERASES"/>
    <property type="match status" value="1"/>
</dbReference>
<keyword evidence="6 8" id="KW-1133">Transmembrane helix</keyword>
<keyword evidence="10" id="KW-1185">Reference proteome</keyword>
<name>A0A0C3S2I8_PHLG1</name>
<feature type="transmembrane region" description="Helical" evidence="8">
    <location>
        <begin position="94"/>
        <end position="111"/>
    </location>
</feature>
<comment type="cofactor">
    <cofactor evidence="1">
        <name>Mg(2+)</name>
        <dbReference type="ChEBI" id="CHEBI:18420"/>
    </cofactor>
</comment>
<evidence type="ECO:0000256" key="1">
    <source>
        <dbReference type="ARBA" id="ARBA00001946"/>
    </source>
</evidence>
<evidence type="ECO:0000256" key="6">
    <source>
        <dbReference type="ARBA" id="ARBA00022989"/>
    </source>
</evidence>
<feature type="transmembrane region" description="Helical" evidence="8">
    <location>
        <begin position="223"/>
        <end position="242"/>
    </location>
</feature>
<dbReference type="Pfam" id="PF01040">
    <property type="entry name" value="UbiA"/>
    <property type="match status" value="1"/>
</dbReference>
<dbReference type="EMBL" id="KN840598">
    <property type="protein sequence ID" value="KIP03847.1"/>
    <property type="molecule type" value="Genomic_DNA"/>
</dbReference>
<comment type="subcellular location">
    <subcellularLocation>
        <location evidence="2">Membrane</location>
        <topology evidence="2">Multi-pass membrane protein</topology>
    </subcellularLocation>
</comment>
<dbReference type="InterPro" id="IPR044878">
    <property type="entry name" value="UbiA_sf"/>
</dbReference>
<organism evidence="9 10">
    <name type="scientific">Phlebiopsis gigantea (strain 11061_1 CR5-6)</name>
    <name type="common">White-rot fungus</name>
    <name type="synonym">Peniophora gigantea</name>
    <dbReference type="NCBI Taxonomy" id="745531"/>
    <lineage>
        <taxon>Eukaryota</taxon>
        <taxon>Fungi</taxon>
        <taxon>Dikarya</taxon>
        <taxon>Basidiomycota</taxon>
        <taxon>Agaricomycotina</taxon>
        <taxon>Agaricomycetes</taxon>
        <taxon>Polyporales</taxon>
        <taxon>Phanerochaetaceae</taxon>
        <taxon>Phlebiopsis</taxon>
    </lineage>
</organism>
<evidence type="ECO:0000313" key="9">
    <source>
        <dbReference type="EMBL" id="KIP03847.1"/>
    </source>
</evidence>
<protein>
    <submittedName>
        <fullName evidence="9">Uncharacterized protein</fullName>
    </submittedName>
</protein>
<dbReference type="Proteomes" id="UP000053257">
    <property type="component" value="Unassembled WGS sequence"/>
</dbReference>
<evidence type="ECO:0000313" key="10">
    <source>
        <dbReference type="Proteomes" id="UP000053257"/>
    </source>
</evidence>
<keyword evidence="5 8" id="KW-0812">Transmembrane</keyword>
<feature type="non-terminal residue" evidence="9">
    <location>
        <position position="1"/>
    </location>
</feature>
<evidence type="ECO:0000256" key="3">
    <source>
        <dbReference type="ARBA" id="ARBA00005985"/>
    </source>
</evidence>
<dbReference type="HOGENOM" id="CLU_034879_3_0_1"/>
<dbReference type="CDD" id="cd13959">
    <property type="entry name" value="PT_UbiA_COQ2"/>
    <property type="match status" value="1"/>
</dbReference>